<evidence type="ECO:0000256" key="1">
    <source>
        <dbReference type="SAM" id="SignalP"/>
    </source>
</evidence>
<keyword evidence="3" id="KW-1185">Reference proteome</keyword>
<proteinExistence type="predicted"/>
<dbReference type="OrthoDB" id="1449138at2"/>
<dbReference type="AlphaFoldDB" id="A0A2H1YKR8"/>
<name>A0A2H1YKR8_9FLAO</name>
<accession>A0A2H1YKR8</accession>
<dbReference type="EMBL" id="OENF01000040">
    <property type="protein sequence ID" value="SOS75607.1"/>
    <property type="molecule type" value="Genomic_DNA"/>
</dbReference>
<reference evidence="3" key="1">
    <citation type="submission" date="2017-11" db="EMBL/GenBank/DDBJ databases">
        <authorList>
            <person name="Duchaud E."/>
        </authorList>
    </citation>
    <scope>NUCLEOTIDE SEQUENCE [LARGE SCALE GENOMIC DNA]</scope>
    <source>
        <strain evidence="3">Tenacibaculum sp. TNO020</strain>
    </source>
</reference>
<sequence length="106" mass="12589">MYRFKKHIAFFSLLLLLLPSVIQLAHTFENHKHTVCTSTDEHHFHEQELDCSLDDFHLQIFSYTAISKYAVIPQHFYKNKYNEQPQVISVVYTDKKLTRGPPYFTV</sequence>
<gene>
    <name evidence="2" type="ORF">TNO020_50006</name>
</gene>
<evidence type="ECO:0000313" key="2">
    <source>
        <dbReference type="EMBL" id="SOS75607.1"/>
    </source>
</evidence>
<evidence type="ECO:0000313" key="3">
    <source>
        <dbReference type="Proteomes" id="UP000234211"/>
    </source>
</evidence>
<dbReference type="Proteomes" id="UP000234211">
    <property type="component" value="Unassembled WGS sequence"/>
</dbReference>
<dbReference type="RefSeq" id="WP_101918238.1">
    <property type="nucleotide sequence ID" value="NZ_OENF01000040.1"/>
</dbReference>
<protein>
    <recommendedName>
        <fullName evidence="4">DUF2607 family protein</fullName>
    </recommendedName>
</protein>
<feature type="signal peptide" evidence="1">
    <location>
        <begin position="1"/>
        <end position="25"/>
    </location>
</feature>
<organism evidence="2 3">
    <name type="scientific">Tenacibaculum piscium</name>
    <dbReference type="NCBI Taxonomy" id="1458515"/>
    <lineage>
        <taxon>Bacteria</taxon>
        <taxon>Pseudomonadati</taxon>
        <taxon>Bacteroidota</taxon>
        <taxon>Flavobacteriia</taxon>
        <taxon>Flavobacteriales</taxon>
        <taxon>Flavobacteriaceae</taxon>
        <taxon>Tenacibaculum</taxon>
    </lineage>
</organism>
<keyword evidence="1" id="KW-0732">Signal</keyword>
<feature type="chain" id="PRO_5013924202" description="DUF2607 family protein" evidence="1">
    <location>
        <begin position="26"/>
        <end position="106"/>
    </location>
</feature>
<evidence type="ECO:0008006" key="4">
    <source>
        <dbReference type="Google" id="ProtNLM"/>
    </source>
</evidence>